<protein>
    <submittedName>
        <fullName evidence="1">Uncharacterized protein</fullName>
    </submittedName>
</protein>
<comment type="caution">
    <text evidence="1">The sequence shown here is derived from an EMBL/GenBank/DDBJ whole genome shotgun (WGS) entry which is preliminary data.</text>
</comment>
<keyword evidence="2" id="KW-1185">Reference proteome</keyword>
<organism evidence="1 2">
    <name type="scientific">Musa balbisiana</name>
    <name type="common">Banana</name>
    <dbReference type="NCBI Taxonomy" id="52838"/>
    <lineage>
        <taxon>Eukaryota</taxon>
        <taxon>Viridiplantae</taxon>
        <taxon>Streptophyta</taxon>
        <taxon>Embryophyta</taxon>
        <taxon>Tracheophyta</taxon>
        <taxon>Spermatophyta</taxon>
        <taxon>Magnoliopsida</taxon>
        <taxon>Liliopsida</taxon>
        <taxon>Zingiberales</taxon>
        <taxon>Musaceae</taxon>
        <taxon>Musa</taxon>
    </lineage>
</organism>
<dbReference type="Proteomes" id="UP000317650">
    <property type="component" value="Chromosome 2"/>
</dbReference>
<dbReference type="AlphaFoldDB" id="A0A4S8I9X7"/>
<name>A0A4S8I9X7_MUSBA</name>
<evidence type="ECO:0000313" key="2">
    <source>
        <dbReference type="Proteomes" id="UP000317650"/>
    </source>
</evidence>
<proteinExistence type="predicted"/>
<dbReference type="EMBL" id="PYDT01000011">
    <property type="protein sequence ID" value="THU44815.1"/>
    <property type="molecule type" value="Genomic_DNA"/>
</dbReference>
<accession>A0A4S8I9X7</accession>
<sequence length="60" mass="6846">MIRLNPTQFESVLTIIGFDTVSVSILETGLLLPLVQQPFRYVIMERNSSGKYKSDLLMNQ</sequence>
<gene>
    <name evidence="1" type="ORF">C4D60_Mb02t11330</name>
</gene>
<evidence type="ECO:0000313" key="1">
    <source>
        <dbReference type="EMBL" id="THU44815.1"/>
    </source>
</evidence>
<reference evidence="1 2" key="1">
    <citation type="journal article" date="2019" name="Nat. Plants">
        <title>Genome sequencing of Musa balbisiana reveals subgenome evolution and function divergence in polyploid bananas.</title>
        <authorList>
            <person name="Yao X."/>
        </authorList>
    </citation>
    <scope>NUCLEOTIDE SEQUENCE [LARGE SCALE GENOMIC DNA]</scope>
    <source>
        <strain evidence="2">cv. DH-PKW</strain>
        <tissue evidence="1">Leaves</tissue>
    </source>
</reference>